<dbReference type="Gene3D" id="3.20.20.450">
    <property type="entry name" value="EAL domain"/>
    <property type="match status" value="1"/>
</dbReference>
<dbReference type="Gene3D" id="3.30.450.20">
    <property type="entry name" value="PAS domain"/>
    <property type="match status" value="2"/>
</dbReference>
<keyword evidence="2" id="KW-0472">Membrane</keyword>
<protein>
    <submittedName>
        <fullName evidence="5">Diguanylate cyclase (GGDEF)-like protein/PAS domain S-box-containing protein</fullName>
    </submittedName>
</protein>
<dbReference type="CDD" id="cd00130">
    <property type="entry name" value="PAS"/>
    <property type="match status" value="2"/>
</dbReference>
<feature type="domain" description="GGDEF" evidence="4">
    <location>
        <begin position="651"/>
        <end position="784"/>
    </location>
</feature>
<keyword evidence="2" id="KW-1133">Transmembrane helix</keyword>
<feature type="coiled-coil region" evidence="1">
    <location>
        <begin position="591"/>
        <end position="618"/>
    </location>
</feature>
<dbReference type="InterPro" id="IPR035919">
    <property type="entry name" value="EAL_sf"/>
</dbReference>
<dbReference type="InterPro" id="IPR013655">
    <property type="entry name" value="PAS_fold_3"/>
</dbReference>
<feature type="coiled-coil region" evidence="1">
    <location>
        <begin position="450"/>
        <end position="482"/>
    </location>
</feature>
<dbReference type="InterPro" id="IPR000160">
    <property type="entry name" value="GGDEF_dom"/>
</dbReference>
<proteinExistence type="predicted"/>
<dbReference type="CDD" id="cd01948">
    <property type="entry name" value="EAL"/>
    <property type="match status" value="1"/>
</dbReference>
<dbReference type="Gene3D" id="3.30.70.270">
    <property type="match status" value="1"/>
</dbReference>
<dbReference type="EMBL" id="JBEPLJ010000001">
    <property type="protein sequence ID" value="MET3584222.1"/>
    <property type="molecule type" value="Genomic_DNA"/>
</dbReference>
<dbReference type="Pfam" id="PF08447">
    <property type="entry name" value="PAS_3"/>
    <property type="match status" value="2"/>
</dbReference>
<dbReference type="SMART" id="SM00267">
    <property type="entry name" value="GGDEF"/>
    <property type="match status" value="1"/>
</dbReference>
<dbReference type="Gene3D" id="2.10.70.100">
    <property type="match status" value="2"/>
</dbReference>
<dbReference type="SMART" id="SM00052">
    <property type="entry name" value="EAL"/>
    <property type="match status" value="1"/>
</dbReference>
<dbReference type="InterPro" id="IPR035965">
    <property type="entry name" value="PAS-like_dom_sf"/>
</dbReference>
<name>A0ABV2H1G2_9HYPH</name>
<keyword evidence="2" id="KW-0812">Transmembrane</keyword>
<feature type="domain" description="EAL" evidence="3">
    <location>
        <begin position="793"/>
        <end position="1044"/>
    </location>
</feature>
<dbReference type="PANTHER" id="PTHR44757:SF2">
    <property type="entry name" value="BIOFILM ARCHITECTURE MAINTENANCE PROTEIN MBAA"/>
    <property type="match status" value="1"/>
</dbReference>
<comment type="caution">
    <text evidence="5">The sequence shown here is derived from an EMBL/GenBank/DDBJ whole genome shotgun (WGS) entry which is preliminary data.</text>
</comment>
<feature type="transmembrane region" description="Helical" evidence="2">
    <location>
        <begin position="20"/>
        <end position="39"/>
    </location>
</feature>
<dbReference type="RefSeq" id="WP_247242236.1">
    <property type="nucleotide sequence ID" value="NZ_JALJRA010000001.1"/>
</dbReference>
<dbReference type="PANTHER" id="PTHR44757">
    <property type="entry name" value="DIGUANYLATE CYCLASE DGCP"/>
    <property type="match status" value="1"/>
</dbReference>
<evidence type="ECO:0000256" key="2">
    <source>
        <dbReference type="SAM" id="Phobius"/>
    </source>
</evidence>
<dbReference type="NCBIfam" id="TIGR00229">
    <property type="entry name" value="sensory_box"/>
    <property type="match status" value="1"/>
</dbReference>
<dbReference type="InterPro" id="IPR043128">
    <property type="entry name" value="Rev_trsase/Diguanyl_cyclase"/>
</dbReference>
<dbReference type="InterPro" id="IPR000014">
    <property type="entry name" value="PAS"/>
</dbReference>
<reference evidence="5 6" key="1">
    <citation type="submission" date="2024-06" db="EMBL/GenBank/DDBJ databases">
        <title>Genomic Encyclopedia of Type Strains, Phase IV (KMG-IV): sequencing the most valuable type-strain genomes for metagenomic binning, comparative biology and taxonomic classification.</title>
        <authorList>
            <person name="Goeker M."/>
        </authorList>
    </citation>
    <scope>NUCLEOTIDE SEQUENCE [LARGE SCALE GENOMIC DNA]</scope>
    <source>
        <strain evidence="5 6">DSM 105042</strain>
    </source>
</reference>
<dbReference type="InterPro" id="IPR001633">
    <property type="entry name" value="EAL_dom"/>
</dbReference>
<dbReference type="Proteomes" id="UP001549031">
    <property type="component" value="Unassembled WGS sequence"/>
</dbReference>
<dbReference type="SUPFAM" id="SSF55073">
    <property type="entry name" value="Nucleotide cyclase"/>
    <property type="match status" value="1"/>
</dbReference>
<dbReference type="CDD" id="cd01949">
    <property type="entry name" value="GGDEF"/>
    <property type="match status" value="1"/>
</dbReference>
<evidence type="ECO:0000259" key="4">
    <source>
        <dbReference type="PROSITE" id="PS50887"/>
    </source>
</evidence>
<dbReference type="SUPFAM" id="SSF141868">
    <property type="entry name" value="EAL domain-like"/>
    <property type="match status" value="1"/>
</dbReference>
<evidence type="ECO:0000256" key="1">
    <source>
        <dbReference type="SAM" id="Coils"/>
    </source>
</evidence>
<accession>A0ABV2H1G2</accession>
<evidence type="ECO:0000313" key="6">
    <source>
        <dbReference type="Proteomes" id="UP001549031"/>
    </source>
</evidence>
<dbReference type="PROSITE" id="PS50883">
    <property type="entry name" value="EAL"/>
    <property type="match status" value="1"/>
</dbReference>
<dbReference type="NCBIfam" id="TIGR00254">
    <property type="entry name" value="GGDEF"/>
    <property type="match status" value="1"/>
</dbReference>
<dbReference type="PROSITE" id="PS50887">
    <property type="entry name" value="GGDEF"/>
    <property type="match status" value="1"/>
</dbReference>
<evidence type="ECO:0000313" key="5">
    <source>
        <dbReference type="EMBL" id="MET3584222.1"/>
    </source>
</evidence>
<dbReference type="SMART" id="SM00091">
    <property type="entry name" value="PAS"/>
    <property type="match status" value="2"/>
</dbReference>
<keyword evidence="6" id="KW-1185">Reference proteome</keyword>
<feature type="transmembrane region" description="Helical" evidence="2">
    <location>
        <begin position="279"/>
        <end position="298"/>
    </location>
</feature>
<evidence type="ECO:0000259" key="3">
    <source>
        <dbReference type="PROSITE" id="PS50883"/>
    </source>
</evidence>
<organism evidence="5 6">
    <name type="scientific">Pseudorhizobium tarimense</name>
    <dbReference type="NCBI Taxonomy" id="1079109"/>
    <lineage>
        <taxon>Bacteria</taxon>
        <taxon>Pseudomonadati</taxon>
        <taxon>Pseudomonadota</taxon>
        <taxon>Alphaproteobacteria</taxon>
        <taxon>Hyphomicrobiales</taxon>
        <taxon>Rhizobiaceae</taxon>
        <taxon>Rhizobium/Agrobacterium group</taxon>
        <taxon>Pseudorhizobium</taxon>
    </lineage>
</organism>
<keyword evidence="1" id="KW-0175">Coiled coil</keyword>
<dbReference type="InterPro" id="IPR052155">
    <property type="entry name" value="Biofilm_reg_signaling"/>
</dbReference>
<dbReference type="Pfam" id="PF00563">
    <property type="entry name" value="EAL"/>
    <property type="match status" value="1"/>
</dbReference>
<sequence length="1049" mass="116761">MGRLLSLAERLNSLFRQNHIFFAAMVAVALAVIAVALSLDRRHQVQYQQELHEQTQRAAAAISRRLSSRIQIDLASAQRLSQIASHQPAGFQALLHRVVEQELAKHSHVIGLGLAPDFRLERVFSRASSPAIQADAARSRDRLTALLDGPLSKRKPMMVSFPGKAFLALIRPNDGEFDVREAPGAAVVLIDKQQLMREAGVAPSAALEAQMPSLDWLDVAVVDLGQTQDQLFFGDPSILEKRPLSWNMTVVDTTWQILAVPKSGWDVAAPDQLEYRFSLALGGLALIVPVVMASLLIGERNRNITALKAREANLLELSQRFNLAMEASNIGIWEVTRDGQHLFWDERAAAVHGQPASGLDNRLEDWLEVIHPQDRPAAEAHFFTCTCVRHACSETYRVLLPDGTERHVRSAGASYRNPDGSMRTAGIVWDVTADEMMTQTLRQAKQVSDIKNAELELALDELSRREQELEELSNKLDLALASYSCGIWEYDPFTNVERWDERMCQLYGIPYTDGIISKSQWFALIHPDDRAQAEDVSARFLSRDIQDALVVRVAKPDGGIRYIRSVGQLQMDRNGNRKIIGIAFDVTEDALLTAELKAAKAESDAKNAELEVAKSRIEHNALHDPLTSLANRRKLDMELDRISRDSREERQKFTILHLDLDRFKQINDTLGHAAGDAMLTHASEVLSRNVRGSDLVARIGGDEFVILARGSSGSDEMAQLAGRIIAELHQPIDFDGFECRCGVSIGIAVAGGLNIDARRILVNADIALYRAKAMGRNRYEFFTQNLQAEIISHKRTADEVLAGIDNDEFVTWYQPQFNAQTNELTGVEALVRWRHPHFGILAPDRFLKIAEDLNVAATLDHIVLQTVLKDKMRWTAMGLQVPKVSVNVSSRRLHDEGLVGTLRSLSIRPGEISFELVESIFLDEHEDIAATNLDQIKALGIDIEIDDFGTGHTSIVSLLKLKPKRLKIDRQLVMPILNSPQERALVRSIIDIARSLGVETVAEGVETMQHAALLRDLGCDLLQGYAFARPLGFEDFTQMALANWARAAA</sequence>
<dbReference type="SUPFAM" id="SSF55785">
    <property type="entry name" value="PYP-like sensor domain (PAS domain)"/>
    <property type="match status" value="2"/>
</dbReference>
<gene>
    <name evidence="5" type="ORF">ABID21_000314</name>
</gene>
<dbReference type="Pfam" id="PF00990">
    <property type="entry name" value="GGDEF"/>
    <property type="match status" value="1"/>
</dbReference>
<dbReference type="InterPro" id="IPR029787">
    <property type="entry name" value="Nucleotide_cyclase"/>
</dbReference>